<protein>
    <recommendedName>
        <fullName evidence="4">Lipoprotein</fullName>
    </recommendedName>
</protein>
<name>A0A097EMI6_9GAMM</name>
<evidence type="ECO:0000313" key="2">
    <source>
        <dbReference type="EMBL" id="AIT08782.1"/>
    </source>
</evidence>
<dbReference type="OrthoDB" id="5606142at2"/>
<dbReference type="KEGG" id="frf:LO80_01515"/>
<keyword evidence="3" id="KW-1185">Reference proteome</keyword>
<reference evidence="2 3" key="1">
    <citation type="submission" date="2014-10" db="EMBL/GenBank/DDBJ databases">
        <title>Whole genome sequence of Francisella endociliophora strain FSC1006, isolated from a laboratory culture of the marine ciliate Euplotes raikovi.</title>
        <authorList>
            <person name="Granberg M."/>
            <person name="Backman S."/>
            <person name="Lundmark E."/>
            <person name="Nilsson E."/>
            <person name="Karlsson E."/>
            <person name="Thelaus J."/>
            <person name="Ohrman C."/>
            <person name="Larkeryd A."/>
            <person name="Stenberg P."/>
        </authorList>
    </citation>
    <scope>NUCLEOTIDE SEQUENCE [LARGE SCALE GENOMIC DNA]</scope>
    <source>
        <strain evidence="2 3">FSC1006</strain>
    </source>
</reference>
<dbReference type="AlphaFoldDB" id="A0A097EMI6"/>
<dbReference type="STRING" id="1547445.LO80_01515"/>
<feature type="signal peptide" evidence="1">
    <location>
        <begin position="1"/>
        <end position="20"/>
    </location>
</feature>
<dbReference type="Proteomes" id="UP000029672">
    <property type="component" value="Chromosome"/>
</dbReference>
<keyword evidence="1" id="KW-0732">Signal</keyword>
<feature type="chain" id="PRO_5001929955" description="Lipoprotein" evidence="1">
    <location>
        <begin position="21"/>
        <end position="173"/>
    </location>
</feature>
<accession>A0A097EMI6</accession>
<sequence length="173" mass="20388">MKIFRIATVLILLISLGSCATKLSDKANKDTQEQVKKEVMQSLEEYYKQPFKLEKFNYEYKTDYGDVSGNHPSVTYGQYSFKVRAMNNPIIITNFYINDGDTKESIKGLIDSFKKNQLNSIYCMGLTKYYRYVNNNNKILKQPYTEQAEKYCDSVGQDRYKMYKEYYLKHHTS</sequence>
<evidence type="ECO:0008006" key="4">
    <source>
        <dbReference type="Google" id="ProtNLM"/>
    </source>
</evidence>
<evidence type="ECO:0000256" key="1">
    <source>
        <dbReference type="SAM" id="SignalP"/>
    </source>
</evidence>
<dbReference type="RefSeq" id="WP_040007921.1">
    <property type="nucleotide sequence ID" value="NZ_CP009574.1"/>
</dbReference>
<dbReference type="PROSITE" id="PS51257">
    <property type="entry name" value="PROKAR_LIPOPROTEIN"/>
    <property type="match status" value="1"/>
</dbReference>
<gene>
    <name evidence="2" type="ORF">LO80_01515</name>
</gene>
<proteinExistence type="predicted"/>
<evidence type="ECO:0000313" key="3">
    <source>
        <dbReference type="Proteomes" id="UP000029672"/>
    </source>
</evidence>
<dbReference type="HOGENOM" id="CLU_1545368_0_0_6"/>
<organism evidence="2 3">
    <name type="scientific">Candidatus Francisella endociliophora</name>
    <dbReference type="NCBI Taxonomy" id="653937"/>
    <lineage>
        <taxon>Bacteria</taxon>
        <taxon>Pseudomonadati</taxon>
        <taxon>Pseudomonadota</taxon>
        <taxon>Gammaproteobacteria</taxon>
        <taxon>Thiotrichales</taxon>
        <taxon>Francisellaceae</taxon>
        <taxon>Francisella</taxon>
    </lineage>
</organism>
<dbReference type="EMBL" id="CP009574">
    <property type="protein sequence ID" value="AIT08782.1"/>
    <property type="molecule type" value="Genomic_DNA"/>
</dbReference>